<evidence type="ECO:0000313" key="3">
    <source>
        <dbReference type="EMBL" id="TGZ57447.1"/>
    </source>
</evidence>
<feature type="coiled-coil region" evidence="1">
    <location>
        <begin position="85"/>
        <end position="135"/>
    </location>
</feature>
<comment type="caution">
    <text evidence="3">The sequence shown here is derived from an EMBL/GenBank/DDBJ whole genome shotgun (WGS) entry which is preliminary data.</text>
</comment>
<dbReference type="AlphaFoldDB" id="A0A4S2LAT7"/>
<evidence type="ECO:0000256" key="1">
    <source>
        <dbReference type="SAM" id="Coils"/>
    </source>
</evidence>
<protein>
    <submittedName>
        <fullName evidence="3">Uncharacterized protein</fullName>
    </submittedName>
</protein>
<feature type="compositionally biased region" description="Basic residues" evidence="2">
    <location>
        <begin position="20"/>
        <end position="31"/>
    </location>
</feature>
<proteinExistence type="predicted"/>
<accession>A0A4S2LAT7</accession>
<dbReference type="EMBL" id="QBLH01000148">
    <property type="protein sequence ID" value="TGZ57447.1"/>
    <property type="molecule type" value="Genomic_DNA"/>
</dbReference>
<evidence type="ECO:0000313" key="4">
    <source>
        <dbReference type="Proteomes" id="UP000310200"/>
    </source>
</evidence>
<feature type="non-terminal residue" evidence="3">
    <location>
        <position position="1"/>
    </location>
</feature>
<gene>
    <name evidence="3" type="ORF">DBV15_10407</name>
</gene>
<evidence type="ECO:0000256" key="2">
    <source>
        <dbReference type="SAM" id="MobiDB-lite"/>
    </source>
</evidence>
<name>A0A4S2LAT7_9HYME</name>
<reference evidence="3 4" key="1">
    <citation type="journal article" date="2019" name="Philos. Trans. R. Soc. Lond., B, Biol. Sci.">
        <title>Ant behaviour and brain gene expression of defending hosts depend on the ecological success of the intruding social parasite.</title>
        <authorList>
            <person name="Kaur R."/>
            <person name="Stoldt M."/>
            <person name="Jongepier E."/>
            <person name="Feldmeyer B."/>
            <person name="Menzel F."/>
            <person name="Bornberg-Bauer E."/>
            <person name="Foitzik S."/>
        </authorList>
    </citation>
    <scope>NUCLEOTIDE SEQUENCE [LARGE SCALE GENOMIC DNA]</scope>
    <source>
        <tissue evidence="3">Whole body</tissue>
    </source>
</reference>
<organism evidence="3 4">
    <name type="scientific">Temnothorax longispinosus</name>
    <dbReference type="NCBI Taxonomy" id="300112"/>
    <lineage>
        <taxon>Eukaryota</taxon>
        <taxon>Metazoa</taxon>
        <taxon>Ecdysozoa</taxon>
        <taxon>Arthropoda</taxon>
        <taxon>Hexapoda</taxon>
        <taxon>Insecta</taxon>
        <taxon>Pterygota</taxon>
        <taxon>Neoptera</taxon>
        <taxon>Endopterygota</taxon>
        <taxon>Hymenoptera</taxon>
        <taxon>Apocrita</taxon>
        <taxon>Aculeata</taxon>
        <taxon>Formicoidea</taxon>
        <taxon>Formicidae</taxon>
        <taxon>Myrmicinae</taxon>
        <taxon>Temnothorax</taxon>
    </lineage>
</organism>
<keyword evidence="1" id="KW-0175">Coiled coil</keyword>
<feature type="region of interest" description="Disordered" evidence="2">
    <location>
        <begin position="1"/>
        <end position="41"/>
    </location>
</feature>
<dbReference type="Proteomes" id="UP000310200">
    <property type="component" value="Unassembled WGS sequence"/>
</dbReference>
<keyword evidence="4" id="KW-1185">Reference proteome</keyword>
<sequence>ILFEYTSSDSSSSNTEISKKKICKKSAKKKQTSPTYCTKKKKSCSRPVLKNSTDVTSKADKRNDIANAQQDPLLLMQDEQLLDYAKKLEKSLTREMTNNEEETSEHKEEQIVLNNKSTKKNASEVEENTDKINNDFDYNLHGTKYNFTLEQTVILNAITKIRFSIKNIQQDVHLMKNKLFGYEIGKLEAALKQHKLDIPFNDFDAWAQFQILIEMDKTINDSFVTTIELCLDKVSNNPTKSITNILKKIMTRELATQFTAIKKSTNKENIFKDQKAYLPIKSK</sequence>